<evidence type="ECO:0000259" key="1">
    <source>
        <dbReference type="Pfam" id="PF03235"/>
    </source>
</evidence>
<organism evidence="2 3">
    <name type="scientific">Bradyrhizobium yuanmingense</name>
    <dbReference type="NCBI Taxonomy" id="108015"/>
    <lineage>
        <taxon>Bacteria</taxon>
        <taxon>Pseudomonadati</taxon>
        <taxon>Pseudomonadota</taxon>
        <taxon>Alphaproteobacteria</taxon>
        <taxon>Hyphomicrobiales</taxon>
        <taxon>Nitrobacteraceae</taxon>
        <taxon>Bradyrhizobium</taxon>
    </lineage>
</organism>
<evidence type="ECO:0000313" key="2">
    <source>
        <dbReference type="EMBL" id="SCB18759.1"/>
    </source>
</evidence>
<dbReference type="InterPro" id="IPR004919">
    <property type="entry name" value="GmrSD_N"/>
</dbReference>
<dbReference type="EMBL" id="FMAE01000002">
    <property type="protein sequence ID" value="SCB18759.1"/>
    <property type="molecule type" value="Genomic_DNA"/>
</dbReference>
<dbReference type="REBASE" id="241779">
    <property type="entry name" value="Byu10071ORF1002654P"/>
</dbReference>
<dbReference type="PANTHER" id="PTHR39639">
    <property type="entry name" value="CHROMOSOME 16, WHOLE GENOME SHOTGUN SEQUENCE"/>
    <property type="match status" value="1"/>
</dbReference>
<reference evidence="2 3" key="1">
    <citation type="submission" date="2016-08" db="EMBL/GenBank/DDBJ databases">
        <authorList>
            <person name="Seilhamer J.J."/>
        </authorList>
    </citation>
    <scope>NUCLEOTIDE SEQUENCE [LARGE SCALE GENOMIC DNA]</scope>
    <source>
        <strain evidence="2 3">CCBAU 10071</strain>
    </source>
</reference>
<dbReference type="Pfam" id="PF03235">
    <property type="entry name" value="GmrSD_N"/>
    <property type="match status" value="1"/>
</dbReference>
<accession>A0A1C3UTI6</accession>
<dbReference type="AlphaFoldDB" id="A0A1C3UTI6"/>
<evidence type="ECO:0000313" key="3">
    <source>
        <dbReference type="Proteomes" id="UP000183174"/>
    </source>
</evidence>
<proteinExistence type="predicted"/>
<name>A0A1C3UTI6_9BRAD</name>
<feature type="domain" description="GmrSD restriction endonucleases N-terminal" evidence="1">
    <location>
        <begin position="51"/>
        <end position="186"/>
    </location>
</feature>
<gene>
    <name evidence="2" type="ORF">GA0061099_1002655</name>
</gene>
<dbReference type="RefSeq" id="WP_074447638.1">
    <property type="nucleotide sequence ID" value="NZ_FMAE01000002.1"/>
</dbReference>
<sequence>MSDEDSPELPLHPSDDEMIEVVEEARREARYVVTDYPVELLVRKFREEPEQEGDIYIPEYQRTLRWSDQSQSYFIESVILRIPIPPIFLYDVKGRLEIVDGSQRVRTLVRFANDEFALGALDRLDVLTGLKYSQLPSTIQKRLFNTPIRSFVLDEGTDESTRIELFRRLNTTGKTLHDAEIRKGAFRGPFLDLILECAATPIFKELTPRIAKSADPESERQELVTRFLVYSDHYSQFKHDVRRFLDSHVIKSNRIISETKVQAKRAEFDKTMQFIHANYPSAFYRAGKGGALPRVRFEAVAVGTCLALRKKPNLTFNGNSDWLFGESQFGKLQDLHDPD</sequence>
<dbReference type="Proteomes" id="UP000183174">
    <property type="component" value="Unassembled WGS sequence"/>
</dbReference>
<dbReference type="PANTHER" id="PTHR39639:SF1">
    <property type="entry name" value="DUF262 DOMAIN-CONTAINING PROTEIN"/>
    <property type="match status" value="1"/>
</dbReference>
<protein>
    <recommendedName>
        <fullName evidence="1">GmrSD restriction endonucleases N-terminal domain-containing protein</fullName>
    </recommendedName>
</protein>